<dbReference type="PANTHER" id="PTHR23146">
    <property type="entry name" value="LEO1 PROTEIN"/>
    <property type="match status" value="1"/>
</dbReference>
<dbReference type="Proteomes" id="UP001145021">
    <property type="component" value="Unassembled WGS sequence"/>
</dbReference>
<evidence type="ECO:0000256" key="1">
    <source>
        <dbReference type="SAM" id="MobiDB-lite"/>
    </source>
</evidence>
<feature type="compositionally biased region" description="Basic and acidic residues" evidence="1">
    <location>
        <begin position="239"/>
        <end position="253"/>
    </location>
</feature>
<name>A0A9W7XP53_9FUNG</name>
<gene>
    <name evidence="2" type="primary">LEO1</name>
    <name evidence="2" type="ORF">LPJ64_001406</name>
</gene>
<evidence type="ECO:0000313" key="2">
    <source>
        <dbReference type="EMBL" id="KAJ1647221.1"/>
    </source>
</evidence>
<reference evidence="2" key="1">
    <citation type="submission" date="2022-07" db="EMBL/GenBank/DDBJ databases">
        <title>Phylogenomic reconstructions and comparative analyses of Kickxellomycotina fungi.</title>
        <authorList>
            <person name="Reynolds N.K."/>
            <person name="Stajich J.E."/>
            <person name="Barry K."/>
            <person name="Grigoriev I.V."/>
            <person name="Crous P."/>
            <person name="Smith M.E."/>
        </authorList>
    </citation>
    <scope>NUCLEOTIDE SEQUENCE</scope>
    <source>
        <strain evidence="2">NBRC 105413</strain>
    </source>
</reference>
<organism evidence="2 3">
    <name type="scientific">Coemansia asiatica</name>
    <dbReference type="NCBI Taxonomy" id="1052880"/>
    <lineage>
        <taxon>Eukaryota</taxon>
        <taxon>Fungi</taxon>
        <taxon>Fungi incertae sedis</taxon>
        <taxon>Zoopagomycota</taxon>
        <taxon>Kickxellomycotina</taxon>
        <taxon>Kickxellomycetes</taxon>
        <taxon>Kickxellales</taxon>
        <taxon>Kickxellaceae</taxon>
        <taxon>Coemansia</taxon>
    </lineage>
</organism>
<proteinExistence type="predicted"/>
<dbReference type="Pfam" id="PF04004">
    <property type="entry name" value="Leo1"/>
    <property type="match status" value="1"/>
</dbReference>
<feature type="compositionally biased region" description="Gly residues" evidence="1">
    <location>
        <begin position="384"/>
        <end position="394"/>
    </location>
</feature>
<evidence type="ECO:0000313" key="3">
    <source>
        <dbReference type="Proteomes" id="UP001145021"/>
    </source>
</evidence>
<keyword evidence="3" id="KW-1185">Reference proteome</keyword>
<protein>
    <submittedName>
        <fullName evidence="2">Paf1 complex component</fullName>
    </submittedName>
</protein>
<feature type="compositionally biased region" description="Acidic residues" evidence="1">
    <location>
        <begin position="403"/>
        <end position="413"/>
    </location>
</feature>
<dbReference type="EMBL" id="JANBOH010000036">
    <property type="protein sequence ID" value="KAJ1647221.1"/>
    <property type="molecule type" value="Genomic_DNA"/>
</dbReference>
<accession>A0A9W7XP53</accession>
<dbReference type="AlphaFoldDB" id="A0A9W7XP53"/>
<feature type="region of interest" description="Disordered" evidence="1">
    <location>
        <begin position="239"/>
        <end position="413"/>
    </location>
</feature>
<dbReference type="InterPro" id="IPR007149">
    <property type="entry name" value="Leo1"/>
</dbReference>
<dbReference type="GO" id="GO:0016593">
    <property type="term" value="C:Cdc73/Paf1 complex"/>
    <property type="evidence" value="ECO:0007669"/>
    <property type="project" value="InterPro"/>
</dbReference>
<dbReference type="GO" id="GO:1990269">
    <property type="term" value="F:RNA polymerase II C-terminal domain phosphoserine binding"/>
    <property type="evidence" value="ECO:0007669"/>
    <property type="project" value="TreeGrafter"/>
</dbReference>
<feature type="compositionally biased region" description="Acidic residues" evidence="1">
    <location>
        <begin position="322"/>
        <end position="355"/>
    </location>
</feature>
<dbReference type="PANTHER" id="PTHR23146:SF0">
    <property type="entry name" value="RNA POLYMERASE-ASSOCIATED PROTEIN LEO1"/>
    <property type="match status" value="1"/>
</dbReference>
<feature type="region of interest" description="Disordered" evidence="1">
    <location>
        <begin position="182"/>
        <end position="201"/>
    </location>
</feature>
<sequence length="413" mass="45863">MSARVPVLSVPRSYDGKYILARTPNLLQLDPTPFAAGSYEDIIEQEHMVARKHGIKSAVTTELASAVEGIIANTVRWRNIAGPNGKNRRESNARLVRWSDGSTTVVIGGSNPESYSITEESLTATPKGEQHYYAAAHHPRELLMQNHARLTDQWLFRPSLQSASGRLAVSLLLGRVRAKAMGEPARGANAKGSRAGAKSSRTRFMMVDEDPELIAKRAEEEEEKRERLRRKEERLRERREAKELQYSRDEGQRSGRYGAGDYYSEEERDYGYASGADTGDAGDEDVDVVGAAPYGRSRSIKRESGRFGTAASAPRNVRNSYIDEEDDGFIVDDDEELEVGSRDDFDDEEDEEEELAAQRLNSAKRTKYSDDDESDSGKRREAGVGAGADGGGRGSKPRRVMVSDDEDEEIDDF</sequence>
<dbReference type="GO" id="GO:0006368">
    <property type="term" value="P:transcription elongation by RNA polymerase II"/>
    <property type="evidence" value="ECO:0007669"/>
    <property type="project" value="InterPro"/>
</dbReference>
<dbReference type="GO" id="GO:0032968">
    <property type="term" value="P:positive regulation of transcription elongation by RNA polymerase II"/>
    <property type="evidence" value="ECO:0007669"/>
    <property type="project" value="TreeGrafter"/>
</dbReference>
<comment type="caution">
    <text evidence="2">The sequence shown here is derived from an EMBL/GenBank/DDBJ whole genome shotgun (WGS) entry which is preliminary data.</text>
</comment>